<dbReference type="CDD" id="cd00397">
    <property type="entry name" value="DNA_BRE_C"/>
    <property type="match status" value="1"/>
</dbReference>
<dbReference type="InterPro" id="IPR044068">
    <property type="entry name" value="CB"/>
</dbReference>
<keyword evidence="2" id="KW-0229">DNA integration</keyword>
<dbReference type="InterPro" id="IPR002104">
    <property type="entry name" value="Integrase_catalytic"/>
</dbReference>
<feature type="domain" description="Core-binding (CB)" evidence="7">
    <location>
        <begin position="48"/>
        <end position="136"/>
    </location>
</feature>
<evidence type="ECO:0000256" key="1">
    <source>
        <dbReference type="ARBA" id="ARBA00008857"/>
    </source>
</evidence>
<proteinExistence type="inferred from homology"/>
<dbReference type="Proteomes" id="UP000215459">
    <property type="component" value="Unassembled WGS sequence"/>
</dbReference>
<evidence type="ECO:0008006" key="10">
    <source>
        <dbReference type="Google" id="ProtNLM"/>
    </source>
</evidence>
<sequence length="351" mass="41482">MTRKIYSGRVNRVVSIPLKACQIRRKRRLFRMVLKRVTYTSGPARPSLKLSEALEYVISVKRAENLRERTLKDYREYFERFVDWLAERYPDITRADQVGAKMIRGYVEYLRGERSLSPYTVNVRLRIIKAVYNALRKDDIIAKDPARSVRLLRTDEKPVDNLTEDELAALLNAPDCRLYSQFRDKVAMFVALDTGLRVRELFSLELDDLDLASHSITLPAKKSKSRKTRILPLSTDTVRLVLELIAENKEQFPRARHLFLSDNGNQYRADSWRKRLHFYRDRARIRKPLSPHLLRKHFLITYLRNGGDLFTAQRIMGHADLSTTRRYWDSTADEMKERHQRYSPIARLRRK</sequence>
<dbReference type="GO" id="GO:0003677">
    <property type="term" value="F:DNA binding"/>
    <property type="evidence" value="ECO:0007669"/>
    <property type="project" value="UniProtKB-UniRule"/>
</dbReference>
<dbReference type="OrthoDB" id="107900at2"/>
<dbReference type="Gene3D" id="1.10.443.10">
    <property type="entry name" value="Intergrase catalytic core"/>
    <property type="match status" value="1"/>
</dbReference>
<dbReference type="Gene3D" id="1.10.150.130">
    <property type="match status" value="1"/>
</dbReference>
<dbReference type="EMBL" id="NOWF01000014">
    <property type="protein sequence ID" value="OYD06280.1"/>
    <property type="molecule type" value="Genomic_DNA"/>
</dbReference>
<evidence type="ECO:0000256" key="2">
    <source>
        <dbReference type="ARBA" id="ARBA00022908"/>
    </source>
</evidence>
<evidence type="ECO:0000259" key="6">
    <source>
        <dbReference type="PROSITE" id="PS51898"/>
    </source>
</evidence>
<dbReference type="PANTHER" id="PTHR30349:SF64">
    <property type="entry name" value="PROPHAGE INTEGRASE INTD-RELATED"/>
    <property type="match status" value="1"/>
</dbReference>
<accession>A0A235B1U7</accession>
<dbReference type="PANTHER" id="PTHR30349">
    <property type="entry name" value="PHAGE INTEGRASE-RELATED"/>
    <property type="match status" value="1"/>
</dbReference>
<evidence type="ECO:0000256" key="5">
    <source>
        <dbReference type="PROSITE-ProRule" id="PRU01248"/>
    </source>
</evidence>
<dbReference type="PROSITE" id="PS51898">
    <property type="entry name" value="TYR_RECOMBINASE"/>
    <property type="match status" value="1"/>
</dbReference>
<dbReference type="InterPro" id="IPR011010">
    <property type="entry name" value="DNA_brk_join_enz"/>
</dbReference>
<dbReference type="InterPro" id="IPR004107">
    <property type="entry name" value="Integrase_SAM-like_N"/>
</dbReference>
<reference evidence="8 9" key="1">
    <citation type="submission" date="2017-07" db="EMBL/GenBank/DDBJ databases">
        <title>The genome sequence of Paludifilum halophilum highlights mechanisms for microbial adaptation to high salt environemnts.</title>
        <authorList>
            <person name="Belbahri L."/>
        </authorList>
    </citation>
    <scope>NUCLEOTIDE SEQUENCE [LARGE SCALE GENOMIC DNA]</scope>
    <source>
        <strain evidence="8 9">DSM 102817</strain>
    </source>
</reference>
<dbReference type="InterPro" id="IPR010998">
    <property type="entry name" value="Integrase_recombinase_N"/>
</dbReference>
<dbReference type="GO" id="GO:0006310">
    <property type="term" value="P:DNA recombination"/>
    <property type="evidence" value="ECO:0007669"/>
    <property type="project" value="UniProtKB-KW"/>
</dbReference>
<dbReference type="AlphaFoldDB" id="A0A235B1U7"/>
<dbReference type="InterPro" id="IPR013762">
    <property type="entry name" value="Integrase-like_cat_sf"/>
</dbReference>
<gene>
    <name evidence="8" type="ORF">CHM34_17095</name>
</gene>
<dbReference type="Pfam" id="PF13495">
    <property type="entry name" value="Phage_int_SAM_4"/>
    <property type="match status" value="1"/>
</dbReference>
<evidence type="ECO:0000256" key="4">
    <source>
        <dbReference type="ARBA" id="ARBA00023172"/>
    </source>
</evidence>
<keyword evidence="9" id="KW-1185">Reference proteome</keyword>
<evidence type="ECO:0000313" key="8">
    <source>
        <dbReference type="EMBL" id="OYD06280.1"/>
    </source>
</evidence>
<comment type="caution">
    <text evidence="8">The sequence shown here is derived from an EMBL/GenBank/DDBJ whole genome shotgun (WGS) entry which is preliminary data.</text>
</comment>
<dbReference type="Pfam" id="PF00589">
    <property type="entry name" value="Phage_integrase"/>
    <property type="match status" value="1"/>
</dbReference>
<organism evidence="8 9">
    <name type="scientific">Paludifilum halophilum</name>
    <dbReference type="NCBI Taxonomy" id="1642702"/>
    <lineage>
        <taxon>Bacteria</taxon>
        <taxon>Bacillati</taxon>
        <taxon>Bacillota</taxon>
        <taxon>Bacilli</taxon>
        <taxon>Bacillales</taxon>
        <taxon>Thermoactinomycetaceae</taxon>
        <taxon>Paludifilum</taxon>
    </lineage>
</organism>
<evidence type="ECO:0000256" key="3">
    <source>
        <dbReference type="ARBA" id="ARBA00023125"/>
    </source>
</evidence>
<keyword evidence="4" id="KW-0233">DNA recombination</keyword>
<evidence type="ECO:0000259" key="7">
    <source>
        <dbReference type="PROSITE" id="PS51900"/>
    </source>
</evidence>
<protein>
    <recommendedName>
        <fullName evidence="10">Integrase</fullName>
    </recommendedName>
</protein>
<evidence type="ECO:0000313" key="9">
    <source>
        <dbReference type="Proteomes" id="UP000215459"/>
    </source>
</evidence>
<dbReference type="GO" id="GO:0015074">
    <property type="term" value="P:DNA integration"/>
    <property type="evidence" value="ECO:0007669"/>
    <property type="project" value="UniProtKB-KW"/>
</dbReference>
<keyword evidence="3 5" id="KW-0238">DNA-binding</keyword>
<dbReference type="SUPFAM" id="SSF56349">
    <property type="entry name" value="DNA breaking-rejoining enzymes"/>
    <property type="match status" value="1"/>
</dbReference>
<dbReference type="PROSITE" id="PS51900">
    <property type="entry name" value="CB"/>
    <property type="match status" value="1"/>
</dbReference>
<dbReference type="InterPro" id="IPR050090">
    <property type="entry name" value="Tyrosine_recombinase_XerCD"/>
</dbReference>
<name>A0A235B1U7_9BACL</name>
<comment type="similarity">
    <text evidence="1">Belongs to the 'phage' integrase family.</text>
</comment>
<feature type="domain" description="Tyr recombinase" evidence="6">
    <location>
        <begin position="157"/>
        <end position="340"/>
    </location>
</feature>